<evidence type="ECO:0000256" key="1">
    <source>
        <dbReference type="SAM" id="MobiDB-lite"/>
    </source>
</evidence>
<organism evidence="2 3">
    <name type="scientific">Helicocarpus griseus UAMH5409</name>
    <dbReference type="NCBI Taxonomy" id="1447875"/>
    <lineage>
        <taxon>Eukaryota</taxon>
        <taxon>Fungi</taxon>
        <taxon>Dikarya</taxon>
        <taxon>Ascomycota</taxon>
        <taxon>Pezizomycotina</taxon>
        <taxon>Eurotiomycetes</taxon>
        <taxon>Eurotiomycetidae</taxon>
        <taxon>Onygenales</taxon>
        <taxon>Ajellomycetaceae</taxon>
        <taxon>Helicocarpus</taxon>
    </lineage>
</organism>
<feature type="region of interest" description="Disordered" evidence="1">
    <location>
        <begin position="218"/>
        <end position="254"/>
    </location>
</feature>
<feature type="compositionally biased region" description="Pro residues" evidence="1">
    <location>
        <begin position="373"/>
        <end position="385"/>
    </location>
</feature>
<dbReference type="AlphaFoldDB" id="A0A2B7Y911"/>
<feature type="region of interest" description="Disordered" evidence="1">
    <location>
        <begin position="94"/>
        <end position="113"/>
    </location>
</feature>
<reference evidence="2 3" key="1">
    <citation type="submission" date="2017-10" db="EMBL/GenBank/DDBJ databases">
        <title>Comparative genomics in systemic dimorphic fungi from Ajellomycetaceae.</title>
        <authorList>
            <person name="Munoz J.F."/>
            <person name="Mcewen J.G."/>
            <person name="Clay O.K."/>
            <person name="Cuomo C.A."/>
        </authorList>
    </citation>
    <scope>NUCLEOTIDE SEQUENCE [LARGE SCALE GENOMIC DNA]</scope>
    <source>
        <strain evidence="2 3">UAMH5409</strain>
    </source>
</reference>
<dbReference type="Proteomes" id="UP000223968">
    <property type="component" value="Unassembled WGS sequence"/>
</dbReference>
<feature type="region of interest" description="Disordered" evidence="1">
    <location>
        <begin position="356"/>
        <end position="425"/>
    </location>
</feature>
<protein>
    <submittedName>
        <fullName evidence="2">Uncharacterized protein</fullName>
    </submittedName>
</protein>
<feature type="region of interest" description="Disordered" evidence="1">
    <location>
        <begin position="275"/>
        <end position="294"/>
    </location>
</feature>
<dbReference type="OrthoDB" id="1918685at2759"/>
<dbReference type="STRING" id="1447875.A0A2B7Y911"/>
<feature type="compositionally biased region" description="Low complexity" evidence="1">
    <location>
        <begin position="396"/>
        <end position="417"/>
    </location>
</feature>
<evidence type="ECO:0000313" key="2">
    <source>
        <dbReference type="EMBL" id="PGH17523.1"/>
    </source>
</evidence>
<evidence type="ECO:0000313" key="3">
    <source>
        <dbReference type="Proteomes" id="UP000223968"/>
    </source>
</evidence>
<accession>A0A2B7Y911</accession>
<dbReference type="EMBL" id="PDNB01000010">
    <property type="protein sequence ID" value="PGH17523.1"/>
    <property type="molecule type" value="Genomic_DNA"/>
</dbReference>
<keyword evidence="3" id="KW-1185">Reference proteome</keyword>
<name>A0A2B7Y911_9EURO</name>
<proteinExistence type="predicted"/>
<gene>
    <name evidence="2" type="ORF">AJ79_01123</name>
</gene>
<comment type="caution">
    <text evidence="2">The sequence shown here is derived from an EMBL/GenBank/DDBJ whole genome shotgun (WGS) entry which is preliminary data.</text>
</comment>
<sequence length="611" mass="67950">MDANSDCHGMDFIYASLLLFFRPPAADTNCTVPEIKGSDIRSYHIQRPLPHPPPSTFPDLEVRPCIAELLRTGYQPPQLVLRVERVIEVLITNNDPSPPPLGQKPSSASTPHADRRSYRLFLTDGELVIQALLDSALHRFVSIEVRPGVVVGLDRFEVRRGVRMGENSVTGRYENGGRGGEVVFLAVHGFRCLGGMAIKAKGHWVGMKDVEVRVCGSGRKRKRDDGDREIEQVADGPGRGKRHIKQDDGGNGQKIGEILEDRGSRNLSGRLDDVSNAGKQAAQDHGYSGAIQNPLKNDDQTWACIFPEKRASMRKHENLQPVQKPLPSQYSRAFQDVSTNDDHKFLPVPPRKLAPVKQPQAFAQTQPSLAPDINPPLPYPPPPDPLVNASHHLSKSPRPTTSPTKAPATTRTPTPTSQSLHPITRPLNLHTLSQLLMPSKPRLKRNYICDVLAVISWISPEIVKRPFMSPKRDLRIVDPSLLELRQRDPGQQQEQYNHQKSVMGVSVSVFVNAATFSPSVGTVALFRNLKTHEWEGVSLNAYEKNCKGREWFVSEPERVREILEAEGVGVGKVGDVENSAGFDPEELKVWWKELRKGDTETDEIGVQDGKY</sequence>